<dbReference type="InterPro" id="IPR001810">
    <property type="entry name" value="F-box_dom"/>
</dbReference>
<gene>
    <name evidence="2" type="ORF">DBV05_g12230</name>
</gene>
<accession>A0A5N5CUS5</accession>
<dbReference type="Gene3D" id="1.20.1280.50">
    <property type="match status" value="1"/>
</dbReference>
<dbReference type="PROSITE" id="PS50181">
    <property type="entry name" value="FBOX"/>
    <property type="match status" value="1"/>
</dbReference>
<dbReference type="Pfam" id="PF12937">
    <property type="entry name" value="F-box-like"/>
    <property type="match status" value="1"/>
</dbReference>
<dbReference type="SMART" id="SM00256">
    <property type="entry name" value="FBOX"/>
    <property type="match status" value="1"/>
</dbReference>
<name>A0A5N5CUS5_9PEZI</name>
<reference evidence="2 3" key="1">
    <citation type="journal article" date="2019" name="Sci. Rep.">
        <title>A multi-omics analysis of the grapevine pathogen Lasiodiplodia theobromae reveals that temperature affects the expression of virulence- and pathogenicity-related genes.</title>
        <authorList>
            <person name="Felix C."/>
            <person name="Meneses R."/>
            <person name="Goncalves M.F.M."/>
            <person name="Tilleman L."/>
            <person name="Duarte A.S."/>
            <person name="Jorrin-Novo J.V."/>
            <person name="Van de Peer Y."/>
            <person name="Deforce D."/>
            <person name="Van Nieuwerburgh F."/>
            <person name="Esteves A.C."/>
            <person name="Alves A."/>
        </authorList>
    </citation>
    <scope>NUCLEOTIDE SEQUENCE [LARGE SCALE GENOMIC DNA]</scope>
    <source>
        <strain evidence="2 3">LA-SOL3</strain>
    </source>
</reference>
<dbReference type="SUPFAM" id="SSF81383">
    <property type="entry name" value="F-box domain"/>
    <property type="match status" value="1"/>
</dbReference>
<dbReference type="EMBL" id="VCHE01000227">
    <property type="protein sequence ID" value="KAB2569097.1"/>
    <property type="molecule type" value="Genomic_DNA"/>
</dbReference>
<proteinExistence type="predicted"/>
<dbReference type="InterPro" id="IPR036047">
    <property type="entry name" value="F-box-like_dom_sf"/>
</dbReference>
<evidence type="ECO:0000313" key="2">
    <source>
        <dbReference type="EMBL" id="KAB2569097.1"/>
    </source>
</evidence>
<dbReference type="AlphaFoldDB" id="A0A5N5CUS5"/>
<keyword evidence="3" id="KW-1185">Reference proteome</keyword>
<protein>
    <recommendedName>
        <fullName evidence="1">F-box domain-containing protein</fullName>
    </recommendedName>
</protein>
<organism evidence="2 3">
    <name type="scientific">Lasiodiplodia theobromae</name>
    <dbReference type="NCBI Taxonomy" id="45133"/>
    <lineage>
        <taxon>Eukaryota</taxon>
        <taxon>Fungi</taxon>
        <taxon>Dikarya</taxon>
        <taxon>Ascomycota</taxon>
        <taxon>Pezizomycotina</taxon>
        <taxon>Dothideomycetes</taxon>
        <taxon>Dothideomycetes incertae sedis</taxon>
        <taxon>Botryosphaeriales</taxon>
        <taxon>Botryosphaeriaceae</taxon>
        <taxon>Lasiodiplodia</taxon>
    </lineage>
</organism>
<evidence type="ECO:0000313" key="3">
    <source>
        <dbReference type="Proteomes" id="UP000325902"/>
    </source>
</evidence>
<feature type="domain" description="F-box" evidence="1">
    <location>
        <begin position="1"/>
        <end position="46"/>
    </location>
</feature>
<evidence type="ECO:0000259" key="1">
    <source>
        <dbReference type="PROSITE" id="PS50181"/>
    </source>
</evidence>
<sequence>MSIDILPAELQLEIASYLQLRELILLRNASKHWQALINNNLSFICRARQQLLRLWDDTIHSPYFLPSRTRVLPALRPFDRIQYLHSLSCGLPLPEEFELWVLEWPAKAVIGWTWPGLDNGLYAFSHHLHASSPPPMHAWWQLHGTNPLFASSPYSRAESVFMLSAETATIRPGYEDYWVERSTSDAAAGLGLAIPVWSLQPDYHADADGSRNRLVAHMLIVRGGGPREGGECAAAAGTVLPFNVRIRRRRRRHLGGDGSGFHCFATPPCGARDCERCARYKWIWWKAEVGQSVRAASWTAWLQCCLRALEANYLFHWAASEDEAYWTMVDGAEEFLFREVDLEHFPKGCEVDGVAYRLGGVGGGSGWFHELFEPELRAV</sequence>
<dbReference type="Proteomes" id="UP000325902">
    <property type="component" value="Unassembled WGS sequence"/>
</dbReference>
<comment type="caution">
    <text evidence="2">The sequence shown here is derived from an EMBL/GenBank/DDBJ whole genome shotgun (WGS) entry which is preliminary data.</text>
</comment>
<dbReference type="OrthoDB" id="3943734at2759"/>